<dbReference type="GO" id="GO:0007059">
    <property type="term" value="P:chromosome segregation"/>
    <property type="evidence" value="ECO:0007669"/>
    <property type="project" value="TreeGrafter"/>
</dbReference>
<comment type="caution">
    <text evidence="3">The sequence shown here is derived from an EMBL/GenBank/DDBJ whole genome shotgun (WGS) entry which is preliminary data.</text>
</comment>
<dbReference type="AlphaFoldDB" id="E6M117"/>
<sequence length="187" mass="21311">MRNLETVQVEADKIREHPQNPRKGDVEAIKQSMQANGIYRPVIVQKTTGYILAGNHTYRAMRELGETRIPVVYVDVDDNTATRILLADNRTADLGDYDHETLIQLLQDIPDLEGTGYDPQDLENLLRLQPGTSLDDLLDEYPPVEDDGMRTIAIKVPEPIFEQWTEYLEKHDFEPAEGLSHLLTARD</sequence>
<evidence type="ECO:0000256" key="1">
    <source>
        <dbReference type="SAM" id="MobiDB-lite"/>
    </source>
</evidence>
<dbReference type="SUPFAM" id="SSF110849">
    <property type="entry name" value="ParB/Sulfiredoxin"/>
    <property type="match status" value="1"/>
</dbReference>
<dbReference type="Gene3D" id="3.90.1530.10">
    <property type="entry name" value="Conserved hypothetical protein from pyrococcus furiosus pfu- 392566-001, ParB domain"/>
    <property type="match status" value="1"/>
</dbReference>
<dbReference type="InterPro" id="IPR036086">
    <property type="entry name" value="ParB/Sulfiredoxin_sf"/>
</dbReference>
<protein>
    <submittedName>
        <fullName evidence="3">ParB-like protein</fullName>
    </submittedName>
</protein>
<reference evidence="3 4" key="1">
    <citation type="submission" date="2010-12" db="EMBL/GenBank/DDBJ databases">
        <authorList>
            <person name="Muzny D."/>
            <person name="Qin X."/>
            <person name="Deng J."/>
            <person name="Jiang H."/>
            <person name="Liu Y."/>
            <person name="Qu J."/>
            <person name="Song X.-Z."/>
            <person name="Zhang L."/>
            <person name="Thornton R."/>
            <person name="Coyle M."/>
            <person name="Francisco L."/>
            <person name="Jackson L."/>
            <person name="Javaid M."/>
            <person name="Korchina V."/>
            <person name="Kovar C."/>
            <person name="Mata R."/>
            <person name="Mathew T."/>
            <person name="Ngo R."/>
            <person name="Nguyen L."/>
            <person name="Nguyen N."/>
            <person name="Okwuonu G."/>
            <person name="Ongeri F."/>
            <person name="Pham C."/>
            <person name="Simmons D."/>
            <person name="Wilczek-Boney K."/>
            <person name="Hale W."/>
            <person name="Jakkamsetti A."/>
            <person name="Pham P."/>
            <person name="Ruth R."/>
            <person name="San Lucas F."/>
            <person name="Warren J."/>
            <person name="Zhang J."/>
            <person name="Zhao Z."/>
            <person name="Zhou C."/>
            <person name="Zhu D."/>
            <person name="Lee S."/>
            <person name="Bess C."/>
            <person name="Blankenburg K."/>
            <person name="Forbes L."/>
            <person name="Fu Q."/>
            <person name="Gubbala S."/>
            <person name="Hirani K."/>
            <person name="Jayaseelan J.C."/>
            <person name="Lara F."/>
            <person name="Munidasa M."/>
            <person name="Palculict T."/>
            <person name="Patil S."/>
            <person name="Pu L.-L."/>
            <person name="Saada N."/>
            <person name="Tang L."/>
            <person name="Weissenberger G."/>
            <person name="Zhu Y."/>
            <person name="Hemphill L."/>
            <person name="Shang Y."/>
            <person name="Youmans B."/>
            <person name="Ayvaz T."/>
            <person name="Ross M."/>
            <person name="Santibanez J."/>
            <person name="Aqrawi P."/>
            <person name="Gross S."/>
            <person name="Joshi V."/>
            <person name="Fowler G."/>
            <person name="Nazareth L."/>
            <person name="Reid J."/>
            <person name="Worley K."/>
            <person name="Petrosino J."/>
            <person name="Highlander S."/>
            <person name="Gibbs R."/>
        </authorList>
    </citation>
    <scope>NUCLEOTIDE SEQUENCE [LARGE SCALE GENOMIC DNA]</scope>
    <source>
        <strain evidence="3 4">ATCC 51333</strain>
    </source>
</reference>
<dbReference type="HOGENOM" id="CLU_1370175_0_0_11"/>
<dbReference type="Pfam" id="PF02195">
    <property type="entry name" value="ParB_N"/>
    <property type="match status" value="1"/>
</dbReference>
<feature type="region of interest" description="Disordered" evidence="1">
    <location>
        <begin position="1"/>
        <end position="24"/>
    </location>
</feature>
<dbReference type="PANTHER" id="PTHR33375:SF1">
    <property type="entry name" value="CHROMOSOME-PARTITIONING PROTEIN PARB-RELATED"/>
    <property type="match status" value="1"/>
</dbReference>
<name>E6M117_9ACTO</name>
<dbReference type="InterPro" id="IPR003115">
    <property type="entry name" value="ParB_N"/>
</dbReference>
<dbReference type="PANTHER" id="PTHR33375">
    <property type="entry name" value="CHROMOSOME-PARTITIONING PROTEIN PARB-RELATED"/>
    <property type="match status" value="1"/>
</dbReference>
<dbReference type="SMART" id="SM00470">
    <property type="entry name" value="ParB"/>
    <property type="match status" value="1"/>
</dbReference>
<dbReference type="RefSeq" id="WP_004010125.1">
    <property type="nucleotide sequence ID" value="NZ_GL622340.1"/>
</dbReference>
<organism evidence="3 4">
    <name type="scientific">Mobiluncus curtisii ATCC 51333</name>
    <dbReference type="NCBI Taxonomy" id="887326"/>
    <lineage>
        <taxon>Bacteria</taxon>
        <taxon>Bacillati</taxon>
        <taxon>Actinomycetota</taxon>
        <taxon>Actinomycetes</taxon>
        <taxon>Actinomycetales</taxon>
        <taxon>Actinomycetaceae</taxon>
        <taxon>Mobiluncus</taxon>
    </lineage>
</organism>
<evidence type="ECO:0000313" key="3">
    <source>
        <dbReference type="EMBL" id="EFU79647.1"/>
    </source>
</evidence>
<dbReference type="Proteomes" id="UP000005573">
    <property type="component" value="Unassembled WGS sequence"/>
</dbReference>
<dbReference type="EMBL" id="AEPY01000011">
    <property type="protein sequence ID" value="EFU79647.1"/>
    <property type="molecule type" value="Genomic_DNA"/>
</dbReference>
<accession>E6M117</accession>
<dbReference type="InterPro" id="IPR050336">
    <property type="entry name" value="Chromosome_partition/occlusion"/>
</dbReference>
<dbReference type="GO" id="GO:0005694">
    <property type="term" value="C:chromosome"/>
    <property type="evidence" value="ECO:0007669"/>
    <property type="project" value="TreeGrafter"/>
</dbReference>
<evidence type="ECO:0000259" key="2">
    <source>
        <dbReference type="SMART" id="SM00470"/>
    </source>
</evidence>
<dbReference type="GO" id="GO:0045881">
    <property type="term" value="P:positive regulation of sporulation resulting in formation of a cellular spore"/>
    <property type="evidence" value="ECO:0007669"/>
    <property type="project" value="TreeGrafter"/>
</dbReference>
<gene>
    <name evidence="3" type="ORF">HMPREF0388_1750</name>
</gene>
<proteinExistence type="predicted"/>
<feature type="domain" description="ParB-like N-terminal" evidence="2">
    <location>
        <begin position="7"/>
        <end position="90"/>
    </location>
</feature>
<feature type="compositionally biased region" description="Basic and acidic residues" evidence="1">
    <location>
        <begin position="10"/>
        <end position="24"/>
    </location>
</feature>
<evidence type="ECO:0000313" key="4">
    <source>
        <dbReference type="Proteomes" id="UP000005573"/>
    </source>
</evidence>